<evidence type="ECO:0000313" key="7">
    <source>
        <dbReference type="Proteomes" id="UP000790787"/>
    </source>
</evidence>
<feature type="non-terminal residue" evidence="8">
    <location>
        <position position="98"/>
    </location>
</feature>
<comment type="similarity">
    <text evidence="6">Belongs to the DESIGUAL family.</text>
</comment>
<reference evidence="7" key="1">
    <citation type="journal article" date="2014" name="Nat. Commun.">
        <title>The tobacco genome sequence and its comparison with those of tomato and potato.</title>
        <authorList>
            <person name="Sierro N."/>
            <person name="Battey J.N."/>
            <person name="Ouadi S."/>
            <person name="Bakaher N."/>
            <person name="Bovet L."/>
            <person name="Willig A."/>
            <person name="Goepfert S."/>
            <person name="Peitsch M.C."/>
            <person name="Ivanov N.V."/>
        </authorList>
    </citation>
    <scope>NUCLEOTIDE SEQUENCE [LARGE SCALE GENOMIC DNA]</scope>
</reference>
<evidence type="ECO:0000256" key="6">
    <source>
        <dbReference type="ARBA" id="ARBA00029467"/>
    </source>
</evidence>
<comment type="subcellular location">
    <subcellularLocation>
        <location evidence="1">Endomembrane system</location>
        <topology evidence="1">Multi-pass membrane protein</topology>
    </subcellularLocation>
</comment>
<evidence type="ECO:0000256" key="3">
    <source>
        <dbReference type="ARBA" id="ARBA00022729"/>
    </source>
</evidence>
<evidence type="ECO:0000256" key="2">
    <source>
        <dbReference type="ARBA" id="ARBA00022692"/>
    </source>
</evidence>
<evidence type="ECO:0000256" key="1">
    <source>
        <dbReference type="ARBA" id="ARBA00004127"/>
    </source>
</evidence>
<organism evidence="7 8">
    <name type="scientific">Nicotiana tabacum</name>
    <name type="common">Common tobacco</name>
    <dbReference type="NCBI Taxonomy" id="4097"/>
    <lineage>
        <taxon>Eukaryota</taxon>
        <taxon>Viridiplantae</taxon>
        <taxon>Streptophyta</taxon>
        <taxon>Embryophyta</taxon>
        <taxon>Tracheophyta</taxon>
        <taxon>Spermatophyta</taxon>
        <taxon>Magnoliopsida</taxon>
        <taxon>eudicotyledons</taxon>
        <taxon>Gunneridae</taxon>
        <taxon>Pentapetalae</taxon>
        <taxon>asterids</taxon>
        <taxon>lamiids</taxon>
        <taxon>Solanales</taxon>
        <taxon>Solanaceae</taxon>
        <taxon>Nicotianoideae</taxon>
        <taxon>Nicotianeae</taxon>
        <taxon>Nicotiana</taxon>
    </lineage>
</organism>
<keyword evidence="7" id="KW-1185">Reference proteome</keyword>
<dbReference type="AlphaFoldDB" id="A0A1S4B0N5"/>
<keyword evidence="3" id="KW-0732">Signal</keyword>
<keyword evidence="2" id="KW-0812">Transmembrane</keyword>
<dbReference type="PANTHER" id="PTHR31769">
    <property type="entry name" value="OS07G0462200 PROTEIN-RELATED"/>
    <property type="match status" value="1"/>
</dbReference>
<dbReference type="PaxDb" id="4097-A0A1S4B0N5"/>
<dbReference type="Pfam" id="PF06749">
    <property type="entry name" value="DUF1218"/>
    <property type="match status" value="1"/>
</dbReference>
<protein>
    <submittedName>
        <fullName evidence="8">Uncharacterized protein</fullName>
    </submittedName>
</protein>
<evidence type="ECO:0000256" key="5">
    <source>
        <dbReference type="ARBA" id="ARBA00023136"/>
    </source>
</evidence>
<reference evidence="8" key="2">
    <citation type="submission" date="2025-08" db="UniProtKB">
        <authorList>
            <consortium name="RefSeq"/>
        </authorList>
    </citation>
    <scope>IDENTIFICATION</scope>
</reference>
<keyword evidence="5" id="KW-0472">Membrane</keyword>
<dbReference type="Proteomes" id="UP000790787">
    <property type="component" value="Chromosome 17"/>
</dbReference>
<dbReference type="GeneID" id="107803332"/>
<dbReference type="RefSeq" id="XP_016482510.1">
    <property type="nucleotide sequence ID" value="XM_016627024.1"/>
</dbReference>
<evidence type="ECO:0000313" key="8">
    <source>
        <dbReference type="RefSeq" id="XP_016482510.1"/>
    </source>
</evidence>
<name>A0A1S4B0N5_TOBAC</name>
<keyword evidence="4" id="KW-1133">Transmembrane helix</keyword>
<dbReference type="KEGG" id="nta:107803332"/>
<accession>A0A1S4B0N5</accession>
<dbReference type="GO" id="GO:0012505">
    <property type="term" value="C:endomembrane system"/>
    <property type="evidence" value="ECO:0007669"/>
    <property type="project" value="UniProtKB-SubCell"/>
</dbReference>
<dbReference type="InterPro" id="IPR009606">
    <property type="entry name" value="DEAL/Modifying_wall_lignin1/2"/>
</dbReference>
<dbReference type="OrthoDB" id="2015495at2759"/>
<proteinExistence type="inferred from homology"/>
<sequence length="98" mass="10447">MASTLLLVVVFVIDVIAFALAVAAEKKRGTLTITKGGRDGATNCLYLSDTGTGFRVGSFLFLSASQLLIMVASRCLCCGKALQKGKSRKWAIILFIIC</sequence>
<evidence type="ECO:0000256" key="4">
    <source>
        <dbReference type="ARBA" id="ARBA00022989"/>
    </source>
</evidence>
<dbReference type="OMA" id="FICWYFL"/>
<gene>
    <name evidence="8" type="primary">LOC107803332</name>
</gene>
<dbReference type="InterPro" id="IPR052222">
    <property type="entry name" value="DESIGUAL"/>
</dbReference>
<dbReference type="STRING" id="4097.A0A1S4B0N5"/>